<dbReference type="Gene3D" id="3.60.120.10">
    <property type="entry name" value="Anthranilate synthase"/>
    <property type="match status" value="1"/>
</dbReference>
<protein>
    <submittedName>
        <fullName evidence="3">Para-aminobenzoate synthetase component 1</fullName>
        <ecNumber evidence="3">2.6.1.85</ecNumber>
    </submittedName>
</protein>
<dbReference type="InterPro" id="IPR019999">
    <property type="entry name" value="Anth_synth_I-like"/>
</dbReference>
<dbReference type="PRINTS" id="PR00095">
    <property type="entry name" value="ANTSNTHASEI"/>
</dbReference>
<dbReference type="PANTHER" id="PTHR11236:SF50">
    <property type="entry name" value="AMINODEOXYCHORISMATE SYNTHASE COMPONENT 1"/>
    <property type="match status" value="1"/>
</dbReference>
<organism evidence="3 4">
    <name type="scientific">Castellaniella defragrans</name>
    <name type="common">Alcaligenes defragrans</name>
    <dbReference type="NCBI Taxonomy" id="75697"/>
    <lineage>
        <taxon>Bacteria</taxon>
        <taxon>Pseudomonadati</taxon>
        <taxon>Pseudomonadota</taxon>
        <taxon>Betaproteobacteria</taxon>
        <taxon>Burkholderiales</taxon>
        <taxon>Alcaligenaceae</taxon>
        <taxon>Castellaniella</taxon>
    </lineage>
</organism>
<dbReference type="EC" id="2.6.1.85" evidence="3"/>
<dbReference type="Pfam" id="PF00425">
    <property type="entry name" value="Chorismate_bind"/>
    <property type="match status" value="1"/>
</dbReference>
<keyword evidence="3" id="KW-0808">Transferase</keyword>
<feature type="compositionally biased region" description="Basic and acidic residues" evidence="1">
    <location>
        <begin position="118"/>
        <end position="128"/>
    </location>
</feature>
<keyword evidence="3" id="KW-0032">Aminotransferase</keyword>
<dbReference type="RefSeq" id="WP_249043923.1">
    <property type="nucleotide sequence ID" value="NZ_JACHIB010000006.1"/>
</dbReference>
<dbReference type="GO" id="GO:0000162">
    <property type="term" value="P:L-tryptophan biosynthetic process"/>
    <property type="evidence" value="ECO:0007669"/>
    <property type="project" value="TreeGrafter"/>
</dbReference>
<dbReference type="InterPro" id="IPR005801">
    <property type="entry name" value="ADC_synthase"/>
</dbReference>
<name>A0A7W9WNB6_CASDE</name>
<dbReference type="EMBL" id="JACHIB010000006">
    <property type="protein sequence ID" value="MBB6083239.1"/>
    <property type="molecule type" value="Genomic_DNA"/>
</dbReference>
<sequence length="429" mass="46297">MTPRGSPAAGPEPSTCLFEDRLAGRSLRLLDPVARIAVHRRDELPAAWDAIESARRAGHWVALLLDYELGEWLEPGAADPADAGARDALPRLTALVHARAAWGACRGEEGPDSAGPADRTDAAGRTERPGSAGGADGMQRPDGGRVPDGLADARGLPWRPDPRPGVSRARHAQAIEAVRAGIARGDYYQINYTLPLRLDWPAGLDPARAYAWLAERHPVAHAACVRDGERWVLSLSPELFVAREGARLRVRPMKGTAPRHADPAWDRQAAEALQRSVKNRAENLMIVDLLRNDLGRIAVPGSVRVPALFSLEAYPSVWTLTSTVEAEAPDAPLAEVLRALFPCGSVTGAPKIAAMRAIRALEARRRGIYCGSVGWLAPDGDFSLNVAIRTIELRGGRAEFGVGGGIVYDSRAAEEWEECLWKARVLNPE</sequence>
<dbReference type="Proteomes" id="UP000541136">
    <property type="component" value="Unassembled WGS sequence"/>
</dbReference>
<comment type="caution">
    <text evidence="3">The sequence shown here is derived from an EMBL/GenBank/DDBJ whole genome shotgun (WGS) entry which is preliminary data.</text>
</comment>
<dbReference type="PANTHER" id="PTHR11236">
    <property type="entry name" value="AMINOBENZOATE/ANTHRANILATE SYNTHASE"/>
    <property type="match status" value="1"/>
</dbReference>
<evidence type="ECO:0000259" key="2">
    <source>
        <dbReference type="Pfam" id="PF00425"/>
    </source>
</evidence>
<dbReference type="InterPro" id="IPR015890">
    <property type="entry name" value="Chorismate_C"/>
</dbReference>
<dbReference type="GO" id="GO:0046820">
    <property type="term" value="F:4-amino-4-deoxychorismate synthase activity"/>
    <property type="evidence" value="ECO:0007669"/>
    <property type="project" value="UniProtKB-EC"/>
</dbReference>
<evidence type="ECO:0000256" key="1">
    <source>
        <dbReference type="SAM" id="MobiDB-lite"/>
    </source>
</evidence>
<feature type="region of interest" description="Disordered" evidence="1">
    <location>
        <begin position="105"/>
        <end position="170"/>
    </location>
</feature>
<reference evidence="3 4" key="1">
    <citation type="submission" date="2020-08" db="EMBL/GenBank/DDBJ databases">
        <title>Genomic Encyclopedia of Type Strains, Phase IV (KMG-IV): sequencing the most valuable type-strain genomes for metagenomic binning, comparative biology and taxonomic classification.</title>
        <authorList>
            <person name="Goeker M."/>
        </authorList>
    </citation>
    <scope>NUCLEOTIDE SEQUENCE [LARGE SCALE GENOMIC DNA]</scope>
    <source>
        <strain evidence="3 4">DSM 12141</strain>
    </source>
</reference>
<dbReference type="SUPFAM" id="SSF56322">
    <property type="entry name" value="ADC synthase"/>
    <property type="match status" value="1"/>
</dbReference>
<proteinExistence type="predicted"/>
<dbReference type="AlphaFoldDB" id="A0A7W9WNB6"/>
<dbReference type="GO" id="GO:0009396">
    <property type="term" value="P:folic acid-containing compound biosynthetic process"/>
    <property type="evidence" value="ECO:0007669"/>
    <property type="project" value="InterPro"/>
</dbReference>
<evidence type="ECO:0000313" key="4">
    <source>
        <dbReference type="Proteomes" id="UP000541136"/>
    </source>
</evidence>
<dbReference type="NCBIfam" id="TIGR00553">
    <property type="entry name" value="pabB"/>
    <property type="match status" value="1"/>
</dbReference>
<dbReference type="InterPro" id="IPR005802">
    <property type="entry name" value="ADC_synth_comp_1"/>
</dbReference>
<gene>
    <name evidence="3" type="ORF">HNR28_001276</name>
</gene>
<evidence type="ECO:0000313" key="3">
    <source>
        <dbReference type="EMBL" id="MBB6083239.1"/>
    </source>
</evidence>
<accession>A0A7W9WNB6</accession>
<feature type="domain" description="Chorismate-utilising enzyme C-terminal" evidence="2">
    <location>
        <begin position="168"/>
        <end position="422"/>
    </location>
</feature>